<evidence type="ECO:0000256" key="3">
    <source>
        <dbReference type="ARBA" id="ARBA00023082"/>
    </source>
</evidence>
<dbReference type="EMBL" id="MHWD01000005">
    <property type="protein sequence ID" value="OHB04775.1"/>
    <property type="molecule type" value="Genomic_DNA"/>
</dbReference>
<dbReference type="InterPro" id="IPR013324">
    <property type="entry name" value="RNA_pol_sigma_r3/r4-like"/>
</dbReference>
<dbReference type="AlphaFoldDB" id="A0A1G2U5K1"/>
<comment type="similarity">
    <text evidence="1 6">Belongs to the sigma-70 factor family. ECF subfamily.</text>
</comment>
<keyword evidence="4 6" id="KW-0238">DNA-binding</keyword>
<dbReference type="Gene3D" id="1.10.1740.10">
    <property type="match status" value="1"/>
</dbReference>
<evidence type="ECO:0000313" key="10">
    <source>
        <dbReference type="Proteomes" id="UP000179283"/>
    </source>
</evidence>
<name>A0A1G2U5K1_9BACT</name>
<gene>
    <name evidence="9" type="ORF">A2920_00710</name>
</gene>
<keyword evidence="3 6" id="KW-0731">Sigma factor</keyword>
<dbReference type="InterPro" id="IPR036388">
    <property type="entry name" value="WH-like_DNA-bd_sf"/>
</dbReference>
<dbReference type="InterPro" id="IPR000838">
    <property type="entry name" value="RNA_pol_sigma70_ECF_CS"/>
</dbReference>
<evidence type="ECO:0000256" key="1">
    <source>
        <dbReference type="ARBA" id="ARBA00010641"/>
    </source>
</evidence>
<evidence type="ECO:0000313" key="9">
    <source>
        <dbReference type="EMBL" id="OHB04775.1"/>
    </source>
</evidence>
<feature type="domain" description="RNA polymerase sigma-70 region 2" evidence="7">
    <location>
        <begin position="27"/>
        <end position="82"/>
    </location>
</feature>
<keyword evidence="2 6" id="KW-0805">Transcription regulation</keyword>
<dbReference type="Proteomes" id="UP000179283">
    <property type="component" value="Unassembled WGS sequence"/>
</dbReference>
<dbReference type="Gene3D" id="1.10.10.10">
    <property type="entry name" value="Winged helix-like DNA-binding domain superfamily/Winged helix DNA-binding domain"/>
    <property type="match status" value="1"/>
</dbReference>
<organism evidence="9 10">
    <name type="scientific">Candidatus Zambryskibacteria bacterium RIFCSPLOWO2_01_FULL_43_17</name>
    <dbReference type="NCBI Taxonomy" id="1802760"/>
    <lineage>
        <taxon>Bacteria</taxon>
        <taxon>Candidatus Zambryskiibacteriota</taxon>
    </lineage>
</organism>
<dbReference type="PANTHER" id="PTHR43133">
    <property type="entry name" value="RNA POLYMERASE ECF-TYPE SIGMA FACTO"/>
    <property type="match status" value="1"/>
</dbReference>
<proteinExistence type="inferred from homology"/>
<dbReference type="PROSITE" id="PS01063">
    <property type="entry name" value="SIGMA70_ECF"/>
    <property type="match status" value="1"/>
</dbReference>
<dbReference type="GO" id="GO:0016987">
    <property type="term" value="F:sigma factor activity"/>
    <property type="evidence" value="ECO:0007669"/>
    <property type="project" value="UniProtKB-KW"/>
</dbReference>
<keyword evidence="5 6" id="KW-0804">Transcription</keyword>
<evidence type="ECO:0000259" key="7">
    <source>
        <dbReference type="Pfam" id="PF04542"/>
    </source>
</evidence>
<dbReference type="PANTHER" id="PTHR43133:SF62">
    <property type="entry name" value="RNA POLYMERASE SIGMA FACTOR SIGZ"/>
    <property type="match status" value="1"/>
</dbReference>
<dbReference type="Pfam" id="PF08281">
    <property type="entry name" value="Sigma70_r4_2"/>
    <property type="match status" value="1"/>
</dbReference>
<dbReference type="SUPFAM" id="SSF88946">
    <property type="entry name" value="Sigma2 domain of RNA polymerase sigma factors"/>
    <property type="match status" value="1"/>
</dbReference>
<reference evidence="9 10" key="1">
    <citation type="journal article" date="2016" name="Nat. Commun.">
        <title>Thousands of microbial genomes shed light on interconnected biogeochemical processes in an aquifer system.</title>
        <authorList>
            <person name="Anantharaman K."/>
            <person name="Brown C.T."/>
            <person name="Hug L.A."/>
            <person name="Sharon I."/>
            <person name="Castelle C.J."/>
            <person name="Probst A.J."/>
            <person name="Thomas B.C."/>
            <person name="Singh A."/>
            <person name="Wilkins M.J."/>
            <person name="Karaoz U."/>
            <person name="Brodie E.L."/>
            <person name="Williams K.H."/>
            <person name="Hubbard S.S."/>
            <person name="Banfield J.F."/>
        </authorList>
    </citation>
    <scope>NUCLEOTIDE SEQUENCE [LARGE SCALE GENOMIC DNA]</scope>
</reference>
<dbReference type="InterPro" id="IPR007627">
    <property type="entry name" value="RNA_pol_sigma70_r2"/>
</dbReference>
<feature type="domain" description="RNA polymerase sigma factor 70 region 4 type 2" evidence="8">
    <location>
        <begin position="115"/>
        <end position="163"/>
    </location>
</feature>
<comment type="caution">
    <text evidence="9">The sequence shown here is derived from an EMBL/GenBank/DDBJ whole genome shotgun (WGS) entry which is preliminary data.</text>
</comment>
<evidence type="ECO:0000256" key="2">
    <source>
        <dbReference type="ARBA" id="ARBA00023015"/>
    </source>
</evidence>
<evidence type="ECO:0000259" key="8">
    <source>
        <dbReference type="Pfam" id="PF08281"/>
    </source>
</evidence>
<sequence length="177" mass="20545">MTIAQRENLQKILTRAHEDYSKGLILYASFKIADPVASEDLVQDTFLKTWNYLVRGGKISVMKAFLYHVLNQLIIDQYRKRKPVSLDTLVEKGFNPYTDQTEKLINEIDGRKYSSYINKLPEKYRTVVEMKYMQSLSLKEISTRTKLSRNTSAVQAHRGIERLKQLVIVSQLLMLAV</sequence>
<dbReference type="InterPro" id="IPR039425">
    <property type="entry name" value="RNA_pol_sigma-70-like"/>
</dbReference>
<dbReference type="NCBIfam" id="TIGR02937">
    <property type="entry name" value="sigma70-ECF"/>
    <property type="match status" value="1"/>
</dbReference>
<evidence type="ECO:0000256" key="4">
    <source>
        <dbReference type="ARBA" id="ARBA00023125"/>
    </source>
</evidence>
<dbReference type="SUPFAM" id="SSF88659">
    <property type="entry name" value="Sigma3 and sigma4 domains of RNA polymerase sigma factors"/>
    <property type="match status" value="1"/>
</dbReference>
<dbReference type="InterPro" id="IPR013249">
    <property type="entry name" value="RNA_pol_sigma70_r4_t2"/>
</dbReference>
<dbReference type="InterPro" id="IPR014284">
    <property type="entry name" value="RNA_pol_sigma-70_dom"/>
</dbReference>
<dbReference type="GO" id="GO:0003677">
    <property type="term" value="F:DNA binding"/>
    <property type="evidence" value="ECO:0007669"/>
    <property type="project" value="UniProtKB-KW"/>
</dbReference>
<dbReference type="GO" id="GO:0006352">
    <property type="term" value="P:DNA-templated transcription initiation"/>
    <property type="evidence" value="ECO:0007669"/>
    <property type="project" value="InterPro"/>
</dbReference>
<evidence type="ECO:0000256" key="6">
    <source>
        <dbReference type="RuleBase" id="RU000716"/>
    </source>
</evidence>
<evidence type="ECO:0000256" key="5">
    <source>
        <dbReference type="ARBA" id="ARBA00023163"/>
    </source>
</evidence>
<dbReference type="InterPro" id="IPR013325">
    <property type="entry name" value="RNA_pol_sigma_r2"/>
</dbReference>
<accession>A0A1G2U5K1</accession>
<dbReference type="Pfam" id="PF04542">
    <property type="entry name" value="Sigma70_r2"/>
    <property type="match status" value="1"/>
</dbReference>
<protein>
    <recommendedName>
        <fullName evidence="6">RNA polymerase sigma factor</fullName>
    </recommendedName>
</protein>